<dbReference type="Proteomes" id="UP000828390">
    <property type="component" value="Unassembled WGS sequence"/>
</dbReference>
<evidence type="ECO:0000313" key="4">
    <source>
        <dbReference type="Proteomes" id="UP000828390"/>
    </source>
</evidence>
<dbReference type="GO" id="GO:0019319">
    <property type="term" value="P:hexose biosynthetic process"/>
    <property type="evidence" value="ECO:0007669"/>
    <property type="project" value="TreeGrafter"/>
</dbReference>
<keyword evidence="4" id="KW-1185">Reference proteome</keyword>
<organism evidence="3 4">
    <name type="scientific">Dreissena polymorpha</name>
    <name type="common">Zebra mussel</name>
    <name type="synonym">Mytilus polymorpha</name>
    <dbReference type="NCBI Taxonomy" id="45954"/>
    <lineage>
        <taxon>Eukaryota</taxon>
        <taxon>Metazoa</taxon>
        <taxon>Spiralia</taxon>
        <taxon>Lophotrochozoa</taxon>
        <taxon>Mollusca</taxon>
        <taxon>Bivalvia</taxon>
        <taxon>Autobranchia</taxon>
        <taxon>Heteroconchia</taxon>
        <taxon>Euheterodonta</taxon>
        <taxon>Imparidentia</taxon>
        <taxon>Neoheterodontei</taxon>
        <taxon>Myida</taxon>
        <taxon>Dreissenoidea</taxon>
        <taxon>Dreissenidae</taxon>
        <taxon>Dreissena</taxon>
    </lineage>
</organism>
<dbReference type="InterPro" id="IPR052654">
    <property type="entry name" value="CS_Sulfotransferase"/>
</dbReference>
<feature type="transmembrane region" description="Helical" evidence="1">
    <location>
        <begin position="28"/>
        <end position="48"/>
    </location>
</feature>
<accession>A0A9D4KLD7</accession>
<dbReference type="SUPFAM" id="SSF52540">
    <property type="entry name" value="P-loop containing nucleoside triphosphate hydrolases"/>
    <property type="match status" value="1"/>
</dbReference>
<dbReference type="EMBL" id="JAIWYP010000004">
    <property type="protein sequence ID" value="KAH3842018.1"/>
    <property type="molecule type" value="Genomic_DNA"/>
</dbReference>
<feature type="domain" description="Sulfotransferase" evidence="2">
    <location>
        <begin position="358"/>
        <end position="485"/>
    </location>
</feature>
<keyword evidence="1" id="KW-1133">Transmembrane helix</keyword>
<dbReference type="OrthoDB" id="6149244at2759"/>
<sequence length="545" mass="62531">MDATGATMRPHQASMAAMCFRNIRLTEVFKFTFICLVLMSLFGIAFKYDAVVVIQTYRPVNIQGVVDVLRSLKTGEFAKGVSVLLNVTLNNNNFTNLSVGEQPKFNKSIDLADSKANGIKTVMVKTTESHQKKNRTEDVTTVKQPDRNFLCTDPRVTLTMAEILRIGSKLPGNLTSLQPLAPMVKESPEFPGMPDPCVGPNRITGVEDILCMKPPKFLPDYKNPCWHDGNTFRCLPYFHLIGICKSATSDVFKRLYMHPDIIPNRGVGNKETWYWSWRRLDILKINGTFNQGMTLKDFTDKFRSSELQAKDAKGKHNKITGHGDPMDFWDRFEDRNTPQNIPGADELLWTTPYAVRHVNPNVKLLLMLRDPVERLFSHYIHLHYGTSAQCFHEHVVISIERWNNCTNSHTIRHCIYDQPLFKNLPAPILTSFYIVHLLEWLKVFPREQILIFRNEDYTVDMMGTLTDIFRFLDVGVPSDSVVANMTDMTPFFVSEKRKSAGKILPETKRLLMELYRPYNEQLAAFLGDERYTWRDASFPSVKTVK</sequence>
<evidence type="ECO:0000259" key="2">
    <source>
        <dbReference type="Pfam" id="PF00685"/>
    </source>
</evidence>
<evidence type="ECO:0000256" key="1">
    <source>
        <dbReference type="SAM" id="Phobius"/>
    </source>
</evidence>
<proteinExistence type="predicted"/>
<dbReference type="AlphaFoldDB" id="A0A9D4KLD7"/>
<dbReference type="PANTHER" id="PTHR15723">
    <property type="entry name" value="CARBOHYDRATE SULFOTRANSFERASE 15"/>
    <property type="match status" value="1"/>
</dbReference>
<reference evidence="3" key="1">
    <citation type="journal article" date="2019" name="bioRxiv">
        <title>The Genome of the Zebra Mussel, Dreissena polymorpha: A Resource for Invasive Species Research.</title>
        <authorList>
            <person name="McCartney M.A."/>
            <person name="Auch B."/>
            <person name="Kono T."/>
            <person name="Mallez S."/>
            <person name="Zhang Y."/>
            <person name="Obille A."/>
            <person name="Becker A."/>
            <person name="Abrahante J.E."/>
            <person name="Garbe J."/>
            <person name="Badalamenti J.P."/>
            <person name="Herman A."/>
            <person name="Mangelson H."/>
            <person name="Liachko I."/>
            <person name="Sullivan S."/>
            <person name="Sone E.D."/>
            <person name="Koren S."/>
            <person name="Silverstein K.A.T."/>
            <person name="Beckman K.B."/>
            <person name="Gohl D.M."/>
        </authorList>
    </citation>
    <scope>NUCLEOTIDE SEQUENCE</scope>
    <source>
        <strain evidence="3">Duluth1</strain>
        <tissue evidence="3">Whole animal</tissue>
    </source>
</reference>
<comment type="caution">
    <text evidence="3">The sequence shown here is derived from an EMBL/GenBank/DDBJ whole genome shotgun (WGS) entry which is preliminary data.</text>
</comment>
<name>A0A9D4KLD7_DREPO</name>
<reference evidence="3" key="2">
    <citation type="submission" date="2020-11" db="EMBL/GenBank/DDBJ databases">
        <authorList>
            <person name="McCartney M.A."/>
            <person name="Auch B."/>
            <person name="Kono T."/>
            <person name="Mallez S."/>
            <person name="Becker A."/>
            <person name="Gohl D.M."/>
            <person name="Silverstein K.A.T."/>
            <person name="Koren S."/>
            <person name="Bechman K.B."/>
            <person name="Herman A."/>
            <person name="Abrahante J.E."/>
            <person name="Garbe J."/>
        </authorList>
    </citation>
    <scope>NUCLEOTIDE SEQUENCE</scope>
    <source>
        <strain evidence="3">Duluth1</strain>
        <tissue evidence="3">Whole animal</tissue>
    </source>
</reference>
<gene>
    <name evidence="3" type="ORF">DPMN_115506</name>
</gene>
<dbReference type="InterPro" id="IPR000863">
    <property type="entry name" value="Sulfotransferase_dom"/>
</dbReference>
<dbReference type="Pfam" id="PF00685">
    <property type="entry name" value="Sulfotransfer_1"/>
    <property type="match status" value="1"/>
</dbReference>
<keyword evidence="1" id="KW-0812">Transmembrane</keyword>
<dbReference type="Gene3D" id="3.40.50.300">
    <property type="entry name" value="P-loop containing nucleotide triphosphate hydrolases"/>
    <property type="match status" value="1"/>
</dbReference>
<protein>
    <recommendedName>
        <fullName evidence="2">Sulfotransferase domain-containing protein</fullName>
    </recommendedName>
</protein>
<dbReference type="PANTHER" id="PTHR15723:SF0">
    <property type="entry name" value="CARBOHYDRATE SULFOTRANSFERASE 15"/>
    <property type="match status" value="1"/>
</dbReference>
<keyword evidence="1" id="KW-0472">Membrane</keyword>
<evidence type="ECO:0000313" key="3">
    <source>
        <dbReference type="EMBL" id="KAH3842018.1"/>
    </source>
</evidence>
<dbReference type="GO" id="GO:0050659">
    <property type="term" value="F:N-acetylgalactosamine 4-sulfate 6-O-sulfotransferase activity"/>
    <property type="evidence" value="ECO:0007669"/>
    <property type="project" value="TreeGrafter"/>
</dbReference>
<dbReference type="InterPro" id="IPR027417">
    <property type="entry name" value="P-loop_NTPase"/>
</dbReference>